<accession>A0A0C2NIN0</accession>
<comment type="caution">
    <text evidence="2">The sequence shown here is derived from an EMBL/GenBank/DDBJ whole genome shotgun (WGS) entry which is preliminary data.</text>
</comment>
<dbReference type="EMBL" id="JTKH01000024">
    <property type="protein sequence ID" value="KII76210.1"/>
    <property type="molecule type" value="Genomic_DNA"/>
</dbReference>
<evidence type="ECO:0000313" key="2">
    <source>
        <dbReference type="EMBL" id="KII76210.1"/>
    </source>
</evidence>
<keyword evidence="1" id="KW-0472">Membrane</keyword>
<keyword evidence="3" id="KW-1185">Reference proteome</keyword>
<evidence type="ECO:0000313" key="3">
    <source>
        <dbReference type="Proteomes" id="UP000031672"/>
    </source>
</evidence>
<keyword evidence="1" id="KW-0812">Transmembrane</keyword>
<proteinExistence type="predicted"/>
<keyword evidence="1" id="KW-1133">Transmembrane helix</keyword>
<dbReference type="AlphaFoldDB" id="A0A0C2K8C0"/>
<organism evidence="2 3">
    <name type="scientific">Vibrio renipiscarius</name>
    <dbReference type="NCBI Taxonomy" id="1461322"/>
    <lineage>
        <taxon>Bacteria</taxon>
        <taxon>Pseudomonadati</taxon>
        <taxon>Pseudomonadota</taxon>
        <taxon>Gammaproteobacteria</taxon>
        <taxon>Vibrionales</taxon>
        <taxon>Vibrionaceae</taxon>
        <taxon>Vibrio</taxon>
    </lineage>
</organism>
<reference evidence="2 3" key="1">
    <citation type="submission" date="2014-11" db="EMBL/GenBank/DDBJ databases">
        <title>Draft Genome Sequence of Vibrio piscirenalis strains CECT 8603T and CECT 8604, two marine Gammaproteobacterium isolated from cultured gilthead sea bream (Sparus aurata).</title>
        <authorList>
            <person name="Arahal D.R."/>
            <person name="Rodrigo-Torres L."/>
            <person name="Lucena T."/>
            <person name="Pujalte M.J."/>
        </authorList>
    </citation>
    <scope>NUCLEOTIDE SEQUENCE [LARGE SCALE GENOMIC DNA]</scope>
    <source>
        <strain evidence="2 3">DCR 1-4-2</strain>
    </source>
</reference>
<accession>A0A0C2K8C0</accession>
<dbReference type="Proteomes" id="UP000031672">
    <property type="component" value="Unassembled WGS sequence"/>
</dbReference>
<name>A0A0C2K8C0_9VIBR</name>
<sequence>MTEEAHMTKQTFLALIFIGLLILSPMIFAHLVANFAALPNDRFEPDAASLTHVYDLLLMSR</sequence>
<gene>
    <name evidence="2" type="ORF">OJ16_15470</name>
</gene>
<feature type="transmembrane region" description="Helical" evidence="1">
    <location>
        <begin position="12"/>
        <end position="33"/>
    </location>
</feature>
<protein>
    <submittedName>
        <fullName evidence="2">Uncharacterized protein</fullName>
    </submittedName>
</protein>
<evidence type="ECO:0000256" key="1">
    <source>
        <dbReference type="SAM" id="Phobius"/>
    </source>
</evidence>